<dbReference type="PANTHER" id="PTHR30055">
    <property type="entry name" value="HTH-TYPE TRANSCRIPTIONAL REGULATOR RUTR"/>
    <property type="match status" value="1"/>
</dbReference>
<dbReference type="OrthoDB" id="8220622at2"/>
<dbReference type="Proteomes" id="UP000319792">
    <property type="component" value="Unassembled WGS sequence"/>
</dbReference>
<protein>
    <submittedName>
        <fullName evidence="4">TetR/AcrR family transcriptional regulator</fullName>
    </submittedName>
</protein>
<keyword evidence="1 2" id="KW-0238">DNA-binding</keyword>
<dbReference type="InterPro" id="IPR050109">
    <property type="entry name" value="HTH-type_TetR-like_transc_reg"/>
</dbReference>
<dbReference type="Pfam" id="PF00440">
    <property type="entry name" value="TetR_N"/>
    <property type="match status" value="1"/>
</dbReference>
<dbReference type="SUPFAM" id="SSF46689">
    <property type="entry name" value="Homeodomain-like"/>
    <property type="match status" value="1"/>
</dbReference>
<reference evidence="4 5" key="1">
    <citation type="submission" date="2019-08" db="EMBL/GenBank/DDBJ databases">
        <title>Tsukamurella conjunctivitidis sp. nov., Tsukamurella assacharolytica sp. nov. and Tsukamurella sputae sp. nov. isolated from patients with conjunctivitis, bacteraemia (lymphoma) and respiratory infection (sputum) in Hong Kong.</title>
        <authorList>
            <person name="Fok K.M.N."/>
            <person name="Fong J.Y.H."/>
        </authorList>
    </citation>
    <scope>NUCLEOTIDE SEQUENCE [LARGE SCALE GENOMIC DNA]</scope>
    <source>
        <strain evidence="4 5">HKU70</strain>
    </source>
</reference>
<dbReference type="AlphaFoldDB" id="A0A5C5RMX4"/>
<keyword evidence="5" id="KW-1185">Reference proteome</keyword>
<proteinExistence type="predicted"/>
<name>A0A5C5RMX4_9ACTN</name>
<evidence type="ECO:0000256" key="2">
    <source>
        <dbReference type="PROSITE-ProRule" id="PRU00335"/>
    </source>
</evidence>
<dbReference type="GO" id="GO:0003700">
    <property type="term" value="F:DNA-binding transcription factor activity"/>
    <property type="evidence" value="ECO:0007669"/>
    <property type="project" value="TreeGrafter"/>
</dbReference>
<dbReference type="PANTHER" id="PTHR30055:SF226">
    <property type="entry name" value="HTH-TYPE TRANSCRIPTIONAL REGULATOR PKSA"/>
    <property type="match status" value="1"/>
</dbReference>
<dbReference type="GO" id="GO:0000976">
    <property type="term" value="F:transcription cis-regulatory region binding"/>
    <property type="evidence" value="ECO:0007669"/>
    <property type="project" value="TreeGrafter"/>
</dbReference>
<feature type="DNA-binding region" description="H-T-H motif" evidence="2">
    <location>
        <begin position="113"/>
        <end position="132"/>
    </location>
</feature>
<sequence length="282" mass="31427">MTPLIEVDFECRFLCGARHIQESRRLSREILDNRQAERSGVALRPAPRGLSWGDADTRSARRKGCEVTDLIASAGAPAAVGASKHATKVAAKRDELARAALKTLSELGYARTSLREIAANSEYSHGVLHYYFADRLELIAHCVHLYKAECIASYDDVLREDDDAPALRARFAERLAATMEHDLPTHKLWYDLRSQAMFETSLAQDVREIDGDLEAMIWRVVSRYAELSDGVPLLDSAGTYAALDGPFERAVRRRVRGDESAGPDLTDQVFRLLDALVIRSAR</sequence>
<dbReference type="InterPro" id="IPR001647">
    <property type="entry name" value="HTH_TetR"/>
</dbReference>
<comment type="caution">
    <text evidence="4">The sequence shown here is derived from an EMBL/GenBank/DDBJ whole genome shotgun (WGS) entry which is preliminary data.</text>
</comment>
<dbReference type="PROSITE" id="PS50977">
    <property type="entry name" value="HTH_TETR_2"/>
    <property type="match status" value="1"/>
</dbReference>
<evidence type="ECO:0000259" key="3">
    <source>
        <dbReference type="PROSITE" id="PS50977"/>
    </source>
</evidence>
<dbReference type="Gene3D" id="1.10.357.10">
    <property type="entry name" value="Tetracycline Repressor, domain 2"/>
    <property type="match status" value="1"/>
</dbReference>
<gene>
    <name evidence="4" type="ORF">FK268_09745</name>
</gene>
<evidence type="ECO:0000256" key="1">
    <source>
        <dbReference type="ARBA" id="ARBA00023125"/>
    </source>
</evidence>
<dbReference type="InterPro" id="IPR009057">
    <property type="entry name" value="Homeodomain-like_sf"/>
</dbReference>
<evidence type="ECO:0000313" key="4">
    <source>
        <dbReference type="EMBL" id="TWS23928.1"/>
    </source>
</evidence>
<evidence type="ECO:0000313" key="5">
    <source>
        <dbReference type="Proteomes" id="UP000319792"/>
    </source>
</evidence>
<organism evidence="4 5">
    <name type="scientific">Tsukamurella sputi</name>
    <dbReference type="NCBI Taxonomy" id="2591848"/>
    <lineage>
        <taxon>Bacteria</taxon>
        <taxon>Bacillati</taxon>
        <taxon>Actinomycetota</taxon>
        <taxon>Actinomycetes</taxon>
        <taxon>Mycobacteriales</taxon>
        <taxon>Tsukamurellaceae</taxon>
        <taxon>Tsukamurella</taxon>
    </lineage>
</organism>
<dbReference type="EMBL" id="VIGV01000003">
    <property type="protein sequence ID" value="TWS23928.1"/>
    <property type="molecule type" value="Genomic_DNA"/>
</dbReference>
<accession>A0A5C5RMX4</accession>
<feature type="domain" description="HTH tetR-type" evidence="3">
    <location>
        <begin position="90"/>
        <end position="150"/>
    </location>
</feature>